<accession>A0A8H6XE45</accession>
<comment type="caution">
    <text evidence="2">The sequence shown here is derived from an EMBL/GenBank/DDBJ whole genome shotgun (WGS) entry which is preliminary data.</text>
</comment>
<dbReference type="EMBL" id="JACAZH010000032">
    <property type="protein sequence ID" value="KAF7338872.1"/>
    <property type="molecule type" value="Genomic_DNA"/>
</dbReference>
<feature type="compositionally biased region" description="Basic and acidic residues" evidence="1">
    <location>
        <begin position="139"/>
        <end position="151"/>
    </location>
</feature>
<proteinExistence type="predicted"/>
<evidence type="ECO:0000313" key="2">
    <source>
        <dbReference type="EMBL" id="KAF7338872.1"/>
    </source>
</evidence>
<sequence length="151" mass="16255">MYLQLWALGRTPDVEDGLLYVSASDVPLRVPSSSTKSRSTSSSTPTPCTAPVEIRAASGTSSCATCVPTNTAGRSLLAVVDALVNTVGQRCESVPVEDIHFVDVPRHPALTSRAYLHIVEPREYVPLASKTGTRTQNLGERRRGIHAGERR</sequence>
<protein>
    <submittedName>
        <fullName evidence="2">Uncharacterized protein</fullName>
    </submittedName>
</protein>
<evidence type="ECO:0000313" key="3">
    <source>
        <dbReference type="Proteomes" id="UP000623467"/>
    </source>
</evidence>
<gene>
    <name evidence="2" type="ORF">MSAN_02210400</name>
</gene>
<feature type="region of interest" description="Disordered" evidence="1">
    <location>
        <begin position="28"/>
        <end position="48"/>
    </location>
</feature>
<feature type="compositionally biased region" description="Low complexity" evidence="1">
    <location>
        <begin position="31"/>
        <end position="48"/>
    </location>
</feature>
<feature type="region of interest" description="Disordered" evidence="1">
    <location>
        <begin position="130"/>
        <end position="151"/>
    </location>
</feature>
<keyword evidence="3" id="KW-1185">Reference proteome</keyword>
<dbReference type="AlphaFoldDB" id="A0A8H6XE45"/>
<organism evidence="2 3">
    <name type="scientific">Mycena sanguinolenta</name>
    <dbReference type="NCBI Taxonomy" id="230812"/>
    <lineage>
        <taxon>Eukaryota</taxon>
        <taxon>Fungi</taxon>
        <taxon>Dikarya</taxon>
        <taxon>Basidiomycota</taxon>
        <taxon>Agaricomycotina</taxon>
        <taxon>Agaricomycetes</taxon>
        <taxon>Agaricomycetidae</taxon>
        <taxon>Agaricales</taxon>
        <taxon>Marasmiineae</taxon>
        <taxon>Mycenaceae</taxon>
        <taxon>Mycena</taxon>
    </lineage>
</organism>
<name>A0A8H6XE45_9AGAR</name>
<reference evidence="2" key="1">
    <citation type="submission" date="2020-05" db="EMBL/GenBank/DDBJ databases">
        <title>Mycena genomes resolve the evolution of fungal bioluminescence.</title>
        <authorList>
            <person name="Tsai I.J."/>
        </authorList>
    </citation>
    <scope>NUCLEOTIDE SEQUENCE</scope>
    <source>
        <strain evidence="2">160909Yilan</strain>
    </source>
</reference>
<evidence type="ECO:0000256" key="1">
    <source>
        <dbReference type="SAM" id="MobiDB-lite"/>
    </source>
</evidence>
<dbReference type="Proteomes" id="UP000623467">
    <property type="component" value="Unassembled WGS sequence"/>
</dbReference>